<evidence type="ECO:0000313" key="4">
    <source>
        <dbReference type="Proteomes" id="UP001597187"/>
    </source>
</evidence>
<feature type="compositionally biased region" description="Acidic residues" evidence="1">
    <location>
        <begin position="253"/>
        <end position="264"/>
    </location>
</feature>
<feature type="compositionally biased region" description="Basic and acidic residues" evidence="1">
    <location>
        <begin position="242"/>
        <end position="252"/>
    </location>
</feature>
<dbReference type="AlphaFoldDB" id="A0ABD6AQ95"/>
<feature type="region of interest" description="Disordered" evidence="1">
    <location>
        <begin position="242"/>
        <end position="264"/>
    </location>
</feature>
<name>A0ABD6AQ95_9EURY</name>
<comment type="caution">
    <text evidence="3">The sequence shown here is derived from an EMBL/GenBank/DDBJ whole genome shotgun (WGS) entry which is preliminary data.</text>
</comment>
<sequence length="264" mass="29535">MTSVPLAATVDNDPLALAADFLRAVRYGDPTTAHERTLRDLDPDVLAATLDTDERRLAFWLNVYNASVQVLLDAAPEQFADRRRFFSAPVVAVAGHDLSLDDIEHGILRRSRHSLGLGYLPRRADAFERTHRVDERDPRIHFALNCGAESCPPILAYDHETVDERLDTVTAGYLDTEVESDAEGDVVRVPRLLLWYRGDFGGRSGILDLLREYDAVPADASPRLRYRSYDWSLALDRFADRAGGRRPERTGGSEDDDSDGAPRE</sequence>
<dbReference type="PANTHER" id="PTHR46361">
    <property type="entry name" value="ELECTRON CARRIER/ PROTEIN DISULFIDE OXIDOREDUCTASE"/>
    <property type="match status" value="1"/>
</dbReference>
<dbReference type="EMBL" id="JBHUDC010000001">
    <property type="protein sequence ID" value="MFD1511849.1"/>
    <property type="molecule type" value="Genomic_DNA"/>
</dbReference>
<dbReference type="Proteomes" id="UP001597187">
    <property type="component" value="Unassembled WGS sequence"/>
</dbReference>
<reference evidence="3 4" key="1">
    <citation type="journal article" date="2019" name="Int. J. Syst. Evol. Microbiol.">
        <title>The Global Catalogue of Microorganisms (GCM) 10K type strain sequencing project: providing services to taxonomists for standard genome sequencing and annotation.</title>
        <authorList>
            <consortium name="The Broad Institute Genomics Platform"/>
            <consortium name="The Broad Institute Genome Sequencing Center for Infectious Disease"/>
            <person name="Wu L."/>
            <person name="Ma J."/>
        </authorList>
    </citation>
    <scope>NUCLEOTIDE SEQUENCE [LARGE SCALE GENOMIC DNA]</scope>
    <source>
        <strain evidence="3 4">CGMCC 1.12563</strain>
    </source>
</reference>
<dbReference type="InterPro" id="IPR006869">
    <property type="entry name" value="DUF547"/>
</dbReference>
<accession>A0ABD6AQ95</accession>
<proteinExistence type="predicted"/>
<dbReference type="RefSeq" id="WP_250871831.1">
    <property type="nucleotide sequence ID" value="NZ_JALXFV010000001.1"/>
</dbReference>
<organism evidence="3 4">
    <name type="scientific">Halomarina rubra</name>
    <dbReference type="NCBI Taxonomy" id="2071873"/>
    <lineage>
        <taxon>Archaea</taxon>
        <taxon>Methanobacteriati</taxon>
        <taxon>Methanobacteriota</taxon>
        <taxon>Stenosarchaea group</taxon>
        <taxon>Halobacteria</taxon>
        <taxon>Halobacteriales</taxon>
        <taxon>Natronomonadaceae</taxon>
        <taxon>Halomarina</taxon>
    </lineage>
</organism>
<evidence type="ECO:0000313" key="3">
    <source>
        <dbReference type="EMBL" id="MFD1511849.1"/>
    </source>
</evidence>
<evidence type="ECO:0000259" key="2">
    <source>
        <dbReference type="Pfam" id="PF04784"/>
    </source>
</evidence>
<evidence type="ECO:0000256" key="1">
    <source>
        <dbReference type="SAM" id="MobiDB-lite"/>
    </source>
</evidence>
<feature type="domain" description="DUF547" evidence="2">
    <location>
        <begin position="53"/>
        <end position="174"/>
    </location>
</feature>
<gene>
    <name evidence="3" type="ORF">ACFSBT_00975</name>
</gene>
<protein>
    <submittedName>
        <fullName evidence="3">DUF547 domain-containing protein</fullName>
    </submittedName>
</protein>
<dbReference type="PANTHER" id="PTHR46361:SF3">
    <property type="entry name" value="ELECTRON CARRIER_ PROTEIN DISULFIDE OXIDOREDUCTASE"/>
    <property type="match status" value="1"/>
</dbReference>
<dbReference type="Pfam" id="PF04784">
    <property type="entry name" value="DUF547"/>
    <property type="match status" value="1"/>
</dbReference>
<keyword evidence="4" id="KW-1185">Reference proteome</keyword>